<sequence>MVDATSVESWLVEKIAARTGMERAEVDPERYFDEFELDSTEALVLAGELEEWLGFDVAPTALWYFPTVEKLAEHIAAESASR</sequence>
<name>A0A225CAI3_9MICO</name>
<evidence type="ECO:0000256" key="2">
    <source>
        <dbReference type="ARBA" id="ARBA00022553"/>
    </source>
</evidence>
<evidence type="ECO:0000259" key="3">
    <source>
        <dbReference type="PROSITE" id="PS50075"/>
    </source>
</evidence>
<dbReference type="InterPro" id="IPR020806">
    <property type="entry name" value="PKS_PP-bd"/>
</dbReference>
<dbReference type="Gene3D" id="1.10.1200.10">
    <property type="entry name" value="ACP-like"/>
    <property type="match status" value="1"/>
</dbReference>
<dbReference type="RefSeq" id="WP_094129925.1">
    <property type="nucleotide sequence ID" value="NZ_JBHUJP010000004.1"/>
</dbReference>
<comment type="caution">
    <text evidence="4">The sequence shown here is derived from an EMBL/GenBank/DDBJ whole genome shotgun (WGS) entry which is preliminary data.</text>
</comment>
<dbReference type="OrthoDB" id="9813301at2"/>
<dbReference type="EMBL" id="MZMQ01000001">
    <property type="protein sequence ID" value="OQJ63688.1"/>
    <property type="molecule type" value="Genomic_DNA"/>
</dbReference>
<organism evidence="4 5">
    <name type="scientific">Clavibacter tessellarius</name>
    <dbReference type="NCBI Taxonomy" id="31965"/>
    <lineage>
        <taxon>Bacteria</taxon>
        <taxon>Bacillati</taxon>
        <taxon>Actinomycetota</taxon>
        <taxon>Actinomycetes</taxon>
        <taxon>Micrococcales</taxon>
        <taxon>Microbacteriaceae</taxon>
        <taxon>Clavibacter</taxon>
    </lineage>
</organism>
<proteinExistence type="predicted"/>
<keyword evidence="5" id="KW-1185">Reference proteome</keyword>
<reference evidence="4" key="1">
    <citation type="submission" date="2017-08" db="EMBL/GenBank/DDBJ databases">
        <title>Genomes of multiple Clavibacter strains from different subspecies.</title>
        <authorList>
            <person name="Yuan X.-K."/>
            <person name="Li X.-S."/>
            <person name="Nie J."/>
            <person name="De Boer S.H."/>
        </authorList>
    </citation>
    <scope>NUCLEOTIDE SEQUENCE [LARGE SCALE GENOMIC DNA]</scope>
    <source>
        <strain evidence="4">ATCC 33566</strain>
    </source>
</reference>
<evidence type="ECO:0000256" key="1">
    <source>
        <dbReference type="ARBA" id="ARBA00022450"/>
    </source>
</evidence>
<gene>
    <name evidence="4" type="ORF">B5P24_12145</name>
</gene>
<dbReference type="SUPFAM" id="SSF47336">
    <property type="entry name" value="ACP-like"/>
    <property type="match status" value="1"/>
</dbReference>
<dbReference type="SMART" id="SM00823">
    <property type="entry name" value="PKS_PP"/>
    <property type="match status" value="1"/>
</dbReference>
<dbReference type="Pfam" id="PF00550">
    <property type="entry name" value="PP-binding"/>
    <property type="match status" value="1"/>
</dbReference>
<keyword evidence="1" id="KW-0596">Phosphopantetheine</keyword>
<accession>A0A225CAI3</accession>
<evidence type="ECO:0000313" key="4">
    <source>
        <dbReference type="EMBL" id="OQJ63688.1"/>
    </source>
</evidence>
<feature type="domain" description="Carrier" evidence="3">
    <location>
        <begin position="2"/>
        <end position="79"/>
    </location>
</feature>
<dbReference type="InterPro" id="IPR036736">
    <property type="entry name" value="ACP-like_sf"/>
</dbReference>
<evidence type="ECO:0000313" key="5">
    <source>
        <dbReference type="Proteomes" id="UP000215316"/>
    </source>
</evidence>
<dbReference type="InterPro" id="IPR009081">
    <property type="entry name" value="PP-bd_ACP"/>
</dbReference>
<dbReference type="PROSITE" id="PS50075">
    <property type="entry name" value="CARRIER"/>
    <property type="match status" value="1"/>
</dbReference>
<dbReference type="GO" id="GO:0031177">
    <property type="term" value="F:phosphopantetheine binding"/>
    <property type="evidence" value="ECO:0007669"/>
    <property type="project" value="InterPro"/>
</dbReference>
<protein>
    <submittedName>
        <fullName evidence="4">Polyketide synthase</fullName>
    </submittedName>
</protein>
<dbReference type="AlphaFoldDB" id="A0A225CAI3"/>
<dbReference type="Proteomes" id="UP000215316">
    <property type="component" value="Unassembled WGS sequence"/>
</dbReference>
<keyword evidence="2" id="KW-0597">Phosphoprotein</keyword>